<dbReference type="Proteomes" id="UP000053236">
    <property type="component" value="Unassembled WGS sequence"/>
</dbReference>
<dbReference type="CDD" id="cd13540">
    <property type="entry name" value="PBP2_ModA_WtpA"/>
    <property type="match status" value="1"/>
</dbReference>
<accession>W2H8P8</accession>
<reference evidence="3" key="1">
    <citation type="submission" date="2013-11" db="EMBL/GenBank/DDBJ databases">
        <title>The Genome Sequence of Phytophthora parasitica CJ02B3.</title>
        <authorList>
            <consortium name="The Broad Institute Genomics Platform"/>
            <person name="Russ C."/>
            <person name="Tyler B."/>
            <person name="Panabieres F."/>
            <person name="Shan W."/>
            <person name="Tripathy S."/>
            <person name="Grunwald N."/>
            <person name="Machado M."/>
            <person name="Johnson C.S."/>
            <person name="Arredondo F."/>
            <person name="Hong C."/>
            <person name="Coffey M."/>
            <person name="Young S.K."/>
            <person name="Zeng Q."/>
            <person name="Gargeya S."/>
            <person name="Fitzgerald M."/>
            <person name="Abouelleil A."/>
            <person name="Alvarado L."/>
            <person name="Chapman S.B."/>
            <person name="Gainer-Dewar J."/>
            <person name="Goldberg J."/>
            <person name="Griggs A."/>
            <person name="Gujja S."/>
            <person name="Hansen M."/>
            <person name="Howarth C."/>
            <person name="Imamovic A."/>
            <person name="Ireland A."/>
            <person name="Larimer J."/>
            <person name="McCowan C."/>
            <person name="Murphy C."/>
            <person name="Pearson M."/>
            <person name="Poon T.W."/>
            <person name="Priest M."/>
            <person name="Roberts A."/>
            <person name="Saif S."/>
            <person name="Shea T."/>
            <person name="Sykes S."/>
            <person name="Wortman J."/>
            <person name="Nusbaum C."/>
            <person name="Birren B."/>
        </authorList>
    </citation>
    <scope>NUCLEOTIDE SEQUENCE [LARGE SCALE GENOMIC DNA]</scope>
    <source>
        <strain evidence="3">CJ02B3</strain>
    </source>
</reference>
<protein>
    <recommendedName>
        <fullName evidence="4">PBP domain-containing protein</fullName>
    </recommendedName>
</protein>
<feature type="non-terminal residue" evidence="3">
    <location>
        <position position="1"/>
    </location>
</feature>
<keyword evidence="2" id="KW-0472">Membrane</keyword>
<feature type="transmembrane region" description="Helical" evidence="2">
    <location>
        <begin position="69"/>
        <end position="91"/>
    </location>
</feature>
<dbReference type="GO" id="GO:0030973">
    <property type="term" value="F:molybdate ion binding"/>
    <property type="evidence" value="ECO:0007669"/>
    <property type="project" value="TreeGrafter"/>
</dbReference>
<evidence type="ECO:0000256" key="2">
    <source>
        <dbReference type="SAM" id="Phobius"/>
    </source>
</evidence>
<gene>
    <name evidence="3" type="ORF">L915_05392</name>
</gene>
<dbReference type="SUPFAM" id="SSF53850">
    <property type="entry name" value="Periplasmic binding protein-like II"/>
    <property type="match status" value="1"/>
</dbReference>
<dbReference type="GO" id="GO:0015689">
    <property type="term" value="P:molybdate ion transport"/>
    <property type="evidence" value="ECO:0007669"/>
    <property type="project" value="TreeGrafter"/>
</dbReference>
<dbReference type="PANTHER" id="PTHR30632:SF16">
    <property type="entry name" value="MOLYBDATE_TUNGSTATE-BINDING PROTEIN WTPA"/>
    <property type="match status" value="1"/>
</dbReference>
<dbReference type="Gene3D" id="3.40.190.10">
    <property type="entry name" value="Periplasmic binding protein-like II"/>
    <property type="match status" value="2"/>
</dbReference>
<dbReference type="InterPro" id="IPR050682">
    <property type="entry name" value="ModA/WtpA"/>
</dbReference>
<evidence type="ECO:0000256" key="1">
    <source>
        <dbReference type="ARBA" id="ARBA00009438"/>
    </source>
</evidence>
<keyword evidence="2" id="KW-0812">Transmembrane</keyword>
<dbReference type="EMBL" id="KI685409">
    <property type="protein sequence ID" value="ETK90945.1"/>
    <property type="molecule type" value="Genomic_DNA"/>
</dbReference>
<organism evidence="3">
    <name type="scientific">Phytophthora nicotianae</name>
    <name type="common">Potato buckeye rot agent</name>
    <name type="synonym">Phytophthora parasitica</name>
    <dbReference type="NCBI Taxonomy" id="4792"/>
    <lineage>
        <taxon>Eukaryota</taxon>
        <taxon>Sar</taxon>
        <taxon>Stramenopiles</taxon>
        <taxon>Oomycota</taxon>
        <taxon>Peronosporomycetes</taxon>
        <taxon>Peronosporales</taxon>
        <taxon>Peronosporaceae</taxon>
        <taxon>Phytophthora</taxon>
    </lineage>
</organism>
<keyword evidence="2" id="KW-1133">Transmembrane helix</keyword>
<evidence type="ECO:0008006" key="4">
    <source>
        <dbReference type="Google" id="ProtNLM"/>
    </source>
</evidence>
<evidence type="ECO:0000313" key="3">
    <source>
        <dbReference type="EMBL" id="ETK90945.1"/>
    </source>
</evidence>
<dbReference type="PANTHER" id="PTHR30632">
    <property type="entry name" value="MOLYBDATE-BINDING PERIPLASMIC PROTEIN"/>
    <property type="match status" value="1"/>
</dbReference>
<name>W2H8P8_PHYNI</name>
<dbReference type="AlphaFoldDB" id="W2H8P8"/>
<sequence>NADAPSKDLAKVYRIRPFPQSPDQTRVATMTSVNSIPLTPPPQHEHESETPYKGTPVWNVKATIVKYRVALAAVLLVLIVVIVLAACGVFSSSSDDSSSSSSASTTTGNVTIYHAGSLVGLMDDKLAPAFTAATGISTSLVAKGSVKLANLIINGSQSDVFISADASVNSELLMGDANDNLISWYITFGETSVGIGYYPQSPYADVFAAVQNGSLLWYEALLQNPDMKLGRTDPDADPKGYRTVMMFELAEEYYNTSGLISSILGNATNRDQIFSEENLETYLSSGDLDVGFFYAVEAGSLSNIDFMTLPEEINMGNPALDDVYATVSYTNSETGTVYNGSASIYTVTILNNATHMSEAEEFVAYLLSSDGQAILTEQGMEAANLTAYGDTSAIPSAIATYLS</sequence>
<proteinExistence type="inferred from homology"/>
<comment type="similarity">
    <text evidence="1">Belongs to the bacterial solute-binding protein 1 family. WtpA subfamily.</text>
</comment>
<dbReference type="VEuPathDB" id="FungiDB:PPTG_09707"/>
<dbReference type="Pfam" id="PF13531">
    <property type="entry name" value="SBP_bac_11"/>
    <property type="match status" value="1"/>
</dbReference>